<dbReference type="PANTHER" id="PTHR43540:SF1">
    <property type="entry name" value="ISOCHORISMATASE HYDROLASE"/>
    <property type="match status" value="1"/>
</dbReference>
<feature type="compositionally biased region" description="Basic residues" evidence="2">
    <location>
        <begin position="183"/>
        <end position="193"/>
    </location>
</feature>
<organism evidence="4 5">
    <name type="scientific">Cellulomonas chengniuliangii</name>
    <dbReference type="NCBI Taxonomy" id="2968084"/>
    <lineage>
        <taxon>Bacteria</taxon>
        <taxon>Bacillati</taxon>
        <taxon>Actinomycetota</taxon>
        <taxon>Actinomycetes</taxon>
        <taxon>Micrococcales</taxon>
        <taxon>Cellulomonadaceae</taxon>
        <taxon>Cellulomonas</taxon>
    </lineage>
</organism>
<evidence type="ECO:0000256" key="2">
    <source>
        <dbReference type="SAM" id="MobiDB-lite"/>
    </source>
</evidence>
<dbReference type="InterPro" id="IPR050272">
    <property type="entry name" value="Isochorismatase-like_hydrls"/>
</dbReference>
<evidence type="ECO:0000259" key="3">
    <source>
        <dbReference type="Pfam" id="PF00857"/>
    </source>
</evidence>
<name>A0ABY5L129_9CELL</name>
<evidence type="ECO:0000313" key="4">
    <source>
        <dbReference type="EMBL" id="UUI76109.1"/>
    </source>
</evidence>
<dbReference type="Pfam" id="PF00857">
    <property type="entry name" value="Isochorismatase"/>
    <property type="match status" value="1"/>
</dbReference>
<reference evidence="4 5" key="1">
    <citation type="submission" date="2022-07" db="EMBL/GenBank/DDBJ databases">
        <title>Novel species in genus cellulomonas.</title>
        <authorList>
            <person name="Ye L."/>
        </authorList>
    </citation>
    <scope>NUCLEOTIDE SEQUENCE [LARGE SCALE GENOMIC DNA]</scope>
    <source>
        <strain evidence="5">zg-Y338</strain>
    </source>
</reference>
<dbReference type="InterPro" id="IPR000868">
    <property type="entry name" value="Isochorismatase-like_dom"/>
</dbReference>
<dbReference type="Proteomes" id="UP001316189">
    <property type="component" value="Chromosome"/>
</dbReference>
<dbReference type="SUPFAM" id="SSF52499">
    <property type="entry name" value="Isochorismatase-like hydrolases"/>
    <property type="match status" value="1"/>
</dbReference>
<dbReference type="InterPro" id="IPR036380">
    <property type="entry name" value="Isochorismatase-like_sf"/>
</dbReference>
<protein>
    <submittedName>
        <fullName evidence="4">Cysteine hydrolase</fullName>
    </submittedName>
</protein>
<dbReference type="PANTHER" id="PTHR43540">
    <property type="entry name" value="PEROXYUREIDOACRYLATE/UREIDOACRYLATE AMIDOHYDROLASE-RELATED"/>
    <property type="match status" value="1"/>
</dbReference>
<evidence type="ECO:0000256" key="1">
    <source>
        <dbReference type="ARBA" id="ARBA00022801"/>
    </source>
</evidence>
<evidence type="ECO:0000313" key="5">
    <source>
        <dbReference type="Proteomes" id="UP001316189"/>
    </source>
</evidence>
<dbReference type="CDD" id="cd01014">
    <property type="entry name" value="nicotinamidase_related"/>
    <property type="match status" value="1"/>
</dbReference>
<dbReference type="RefSeq" id="WP_227567767.1">
    <property type="nucleotide sequence ID" value="NZ_CP101988.1"/>
</dbReference>
<keyword evidence="1 4" id="KW-0378">Hydrolase</keyword>
<dbReference type="GO" id="GO:0016787">
    <property type="term" value="F:hydrolase activity"/>
    <property type="evidence" value="ECO:0007669"/>
    <property type="project" value="UniProtKB-KW"/>
</dbReference>
<dbReference type="EMBL" id="CP101988">
    <property type="protein sequence ID" value="UUI76109.1"/>
    <property type="molecule type" value="Genomic_DNA"/>
</dbReference>
<gene>
    <name evidence="4" type="ORF">NP064_04165</name>
</gene>
<sequence>MPGDLEPLDHDAVLIVIDVQQGFRDPSRGPRDNPRALARIAALVDAWTGAGRPVVRVRHASTTPTSSLSPGSPGYAFEPFVAEIDPSLDVVKQVHSAFGGDVDLHAWLTNRGIRQVVVCGIQTNMCCETTSRVAGDLGYEVVFAHDATHTFDQVDPATGQVVPAWQLALATRSNLANGFATVGRHRGRPRGGRGRGAALRG</sequence>
<dbReference type="Gene3D" id="3.40.50.850">
    <property type="entry name" value="Isochorismatase-like"/>
    <property type="match status" value="1"/>
</dbReference>
<proteinExistence type="predicted"/>
<feature type="region of interest" description="Disordered" evidence="2">
    <location>
        <begin position="181"/>
        <end position="201"/>
    </location>
</feature>
<keyword evidence="5" id="KW-1185">Reference proteome</keyword>
<feature type="domain" description="Isochorismatase-like" evidence="3">
    <location>
        <begin position="13"/>
        <end position="153"/>
    </location>
</feature>
<accession>A0ABY5L129</accession>